<feature type="region of interest" description="Disordered" evidence="1">
    <location>
        <begin position="27"/>
        <end position="133"/>
    </location>
</feature>
<protein>
    <submittedName>
        <fullName evidence="2">Uncharacterized protein</fullName>
    </submittedName>
</protein>
<proteinExistence type="predicted"/>
<reference evidence="2" key="1">
    <citation type="journal article" date="2014" name="Genome Biol. Evol.">
        <title>Gene Loss Rather Than Gene Gain Is Associated with a Host Jump from Monocots to Dicots in the Smut Fungus Melanopsichium pennsylvanicum.</title>
        <authorList>
            <person name="Sharma R."/>
            <person name="Mishra B."/>
            <person name="Runge F."/>
            <person name="Thines M."/>
        </authorList>
    </citation>
    <scope>NUCLEOTIDE SEQUENCE</scope>
    <source>
        <strain evidence="2">4</strain>
    </source>
</reference>
<feature type="region of interest" description="Disordered" evidence="1">
    <location>
        <begin position="207"/>
        <end position="241"/>
    </location>
</feature>
<dbReference type="EMBL" id="HG529704">
    <property type="protein sequence ID" value="CDI56892.1"/>
    <property type="molecule type" value="Genomic_DNA"/>
</dbReference>
<accession>A0A077RC29</accession>
<dbReference type="PANTHER" id="PTHR34776">
    <property type="entry name" value="F17F16.3 PROTEIN"/>
    <property type="match status" value="1"/>
</dbReference>
<feature type="compositionally biased region" description="Basic and acidic residues" evidence="1">
    <location>
        <begin position="42"/>
        <end position="59"/>
    </location>
</feature>
<feature type="region of interest" description="Disordered" evidence="1">
    <location>
        <begin position="398"/>
        <end position="420"/>
    </location>
</feature>
<evidence type="ECO:0000256" key="1">
    <source>
        <dbReference type="SAM" id="MobiDB-lite"/>
    </source>
</evidence>
<sequence length="490" mass="54301">MPPTEPRSHPKPISPYITLHFLTIIRPQEAKSGTKAIVMRQKRLDEKRSKESCKKNDISDEKEEEQPNIGTKRKETASAADEEKPKGEGCDDRAKSRKMERSEDDRDEQVETNDQEVENRKTEPAKLSGHQRKIDCIVAGNDVEVNMDANSAEKKPRSSKEIPWHVSEKGHIYFFYRPKVRSADKAESNNTESLDDVQNAFMLLVPRASESETAPASEANGKNGAAKVGQEDKRKPPNPTAYRLISLGKKRMPSPEAALKSGQEPGGIGGRHSEAIWATIADVDQDLKKVADGIGEGHYSTKTRGDRIKPAARPAGRGHYALSIKQTNPPSSREARLTYHLSHPSRQDFGQVQEELGLHPSSSVLMQMRNPTLAPTGPEAPPAGLAEDKRAILTKEELQENFGGDVNKKGNRYARPEKPELLDRQGVELLLIKRGQQEDDSLKGLGNEQSEALAKLAKQDSDRLSDDQVLEELKLSSKGIEVEALSGKWI</sequence>
<feature type="compositionally biased region" description="Basic and acidic residues" evidence="1">
    <location>
        <begin position="72"/>
        <end position="104"/>
    </location>
</feature>
<feature type="compositionally biased region" description="Acidic residues" evidence="1">
    <location>
        <begin position="105"/>
        <end position="116"/>
    </location>
</feature>
<name>A0A077RC29_9BASI</name>
<dbReference type="AlphaFoldDB" id="A0A077RC29"/>
<organism evidence="2">
    <name type="scientific">Melanopsichium pennsylvanicum 4</name>
    <dbReference type="NCBI Taxonomy" id="1398559"/>
    <lineage>
        <taxon>Eukaryota</taxon>
        <taxon>Fungi</taxon>
        <taxon>Dikarya</taxon>
        <taxon>Basidiomycota</taxon>
        <taxon>Ustilaginomycotina</taxon>
        <taxon>Ustilaginomycetes</taxon>
        <taxon>Ustilaginales</taxon>
        <taxon>Ustilaginaceae</taxon>
        <taxon>Melanopsichium</taxon>
    </lineage>
</organism>
<evidence type="ECO:0000313" key="2">
    <source>
        <dbReference type="EMBL" id="CDI56892.1"/>
    </source>
</evidence>
<dbReference type="PANTHER" id="PTHR34776:SF1">
    <property type="entry name" value="F17F16.3 PROTEIN"/>
    <property type="match status" value="1"/>
</dbReference>